<dbReference type="RefSeq" id="WP_204056397.1">
    <property type="nucleotide sequence ID" value="NZ_BAAAGP010000002.1"/>
</dbReference>
<evidence type="ECO:0000313" key="2">
    <source>
        <dbReference type="Proteomes" id="UP000603904"/>
    </source>
</evidence>
<dbReference type="Proteomes" id="UP000603904">
    <property type="component" value="Unassembled WGS sequence"/>
</dbReference>
<comment type="caution">
    <text evidence="1">The sequence shown here is derived from an EMBL/GenBank/DDBJ whole genome shotgun (WGS) entry which is preliminary data.</text>
</comment>
<evidence type="ECO:0000313" key="1">
    <source>
        <dbReference type="EMBL" id="GIH38797.1"/>
    </source>
</evidence>
<protein>
    <submittedName>
        <fullName evidence="1">Uncharacterized protein</fullName>
    </submittedName>
</protein>
<accession>A0ABQ4FVF8</accession>
<dbReference type="EMBL" id="BOOC01000005">
    <property type="protein sequence ID" value="GIH38797.1"/>
    <property type="molecule type" value="Genomic_DNA"/>
</dbReference>
<reference evidence="1 2" key="1">
    <citation type="submission" date="2021-01" db="EMBL/GenBank/DDBJ databases">
        <title>Whole genome shotgun sequence of Microbispora corallina NBRC 16416.</title>
        <authorList>
            <person name="Komaki H."/>
            <person name="Tamura T."/>
        </authorList>
    </citation>
    <scope>NUCLEOTIDE SEQUENCE [LARGE SCALE GENOMIC DNA]</scope>
    <source>
        <strain evidence="1 2">NBRC 16416</strain>
    </source>
</reference>
<organism evidence="1 2">
    <name type="scientific">Microbispora corallina</name>
    <dbReference type="NCBI Taxonomy" id="83302"/>
    <lineage>
        <taxon>Bacteria</taxon>
        <taxon>Bacillati</taxon>
        <taxon>Actinomycetota</taxon>
        <taxon>Actinomycetes</taxon>
        <taxon>Streptosporangiales</taxon>
        <taxon>Streptosporangiaceae</taxon>
        <taxon>Microbispora</taxon>
    </lineage>
</organism>
<gene>
    <name evidence="1" type="ORF">Mco01_17970</name>
</gene>
<sequence>MGEFVGVDPANLRELTARLQRLHDVLARQTPVVQQKMQKWGSEIGFAALPSLVAEALDDARDMTARTGRAYELAREKGWSPLAPAGGVLAFNQDPPPLVQLDWTALGQSAGQARHDAAELARILGDATASGTSPAEALRSVAESLRGHLDDADYLAAFWDSIAPLAAGLARRLHDRGPAAGPLLDASAATLLAAFGAALAAASRLRRPERPGDPALSRAALDALESGDPWSVGMLLKYGPPGSSWDPAVLAGLTRALLDARHAGKISWPSPRQGIGSEADAARYQREMAGFDPVAAVLTRAAENGEAARQVLGDPHSGLAYARMLVSDSWHTPGYDRTPFVGDYLKADGPIPPQGQIFDAAPAAAFLRAAVSAPRGTGLDAQRSAWSVVHIVTATSDFAKANPGALLPHEIRQALLYTADRYLPDFAKSVGHDFSSMALPRGNEAGNPWVVVVRSSHLEALLDQALQEPEEFGTFTGMMNARVTLAVAATIKDPSDADYVSEMAGLYGLVQRLHNDQHFVNAQLKDEEAARDQTALALFTGSFGALSFSNPWGPGAIAQFLTGTAAPAVDASLDTGHALEAVKENADAFRDRVLHIEVPVVQGLVVAGVLRPPNDAPWFRSGMVVPDAHLVEWISEHAETRYGGKSLQQWIRAAQEAMRMQQ</sequence>
<proteinExistence type="predicted"/>
<keyword evidence="2" id="KW-1185">Reference proteome</keyword>
<name>A0ABQ4FVF8_9ACTN</name>